<keyword evidence="2" id="KW-1185">Reference proteome</keyword>
<proteinExistence type="predicted"/>
<reference evidence="2" key="1">
    <citation type="journal article" date="2023" name="bioRxiv">
        <title>Complete genome of the Medicago anthracnose fungus, Colletotrichum destructivum, reveals a mini-chromosome-like region within a core chromosome.</title>
        <authorList>
            <person name="Lapalu N."/>
            <person name="Simon A."/>
            <person name="Lu A."/>
            <person name="Plaumann P.-L."/>
            <person name="Amselem J."/>
            <person name="Pigne S."/>
            <person name="Auger A."/>
            <person name="Koch C."/>
            <person name="Dallery J.-F."/>
            <person name="O'Connell R.J."/>
        </authorList>
    </citation>
    <scope>NUCLEOTIDE SEQUENCE [LARGE SCALE GENOMIC DNA]</scope>
    <source>
        <strain evidence="2">CBS 520.97</strain>
    </source>
</reference>
<dbReference type="KEGG" id="cdet:87951356"/>
<dbReference type="AlphaFoldDB" id="A0AAX4J2S3"/>
<organism evidence="1 2">
    <name type="scientific">Colletotrichum destructivum</name>
    <dbReference type="NCBI Taxonomy" id="34406"/>
    <lineage>
        <taxon>Eukaryota</taxon>
        <taxon>Fungi</taxon>
        <taxon>Dikarya</taxon>
        <taxon>Ascomycota</taxon>
        <taxon>Pezizomycotina</taxon>
        <taxon>Sordariomycetes</taxon>
        <taxon>Hypocreomycetidae</taxon>
        <taxon>Glomerellales</taxon>
        <taxon>Glomerellaceae</taxon>
        <taxon>Colletotrichum</taxon>
        <taxon>Colletotrichum destructivum species complex</taxon>
    </lineage>
</organism>
<evidence type="ECO:0000313" key="1">
    <source>
        <dbReference type="EMBL" id="WQF89842.1"/>
    </source>
</evidence>
<gene>
    <name evidence="1" type="ORF">CDEST_14856</name>
</gene>
<dbReference type="EMBL" id="CP137314">
    <property type="protein sequence ID" value="WQF89842.1"/>
    <property type="molecule type" value="Genomic_DNA"/>
</dbReference>
<sequence>MYMFLIVSLAFAVADHIYYQSLQGRLVPFAAKASVAAAVSSAFREQVLTVVRTRFLSLATIDDMLAAPETPFSLVNRGVSRTSLLAVILSTDTLAAVPELEAHNTTYPGVRSSNFRLEDTAD</sequence>
<dbReference type="RefSeq" id="XP_062787063.1">
    <property type="nucleotide sequence ID" value="XM_062931012.1"/>
</dbReference>
<evidence type="ECO:0000313" key="2">
    <source>
        <dbReference type="Proteomes" id="UP001322277"/>
    </source>
</evidence>
<dbReference type="GeneID" id="87951356"/>
<accession>A0AAX4J2S3</accession>
<protein>
    <submittedName>
        <fullName evidence="1">Uncharacterized protein</fullName>
    </submittedName>
</protein>
<name>A0AAX4J2S3_9PEZI</name>
<dbReference type="Proteomes" id="UP001322277">
    <property type="component" value="Chromosome 10"/>
</dbReference>